<dbReference type="GeneID" id="24811618"/>
<feature type="domain" description="Methyltransferase" evidence="1">
    <location>
        <begin position="57"/>
        <end position="174"/>
    </location>
</feature>
<dbReference type="PANTHER" id="PTHR43861:SF6">
    <property type="entry name" value="METHYLTRANSFERASE TYPE 11"/>
    <property type="match status" value="1"/>
</dbReference>
<name>A0A0E3Q8X9_9EURY</name>
<dbReference type="PATRIC" id="fig|1434123.4.peg.3797"/>
<gene>
    <name evidence="2" type="ORF">MSVAZ_3090</name>
</gene>
<dbReference type="InterPro" id="IPR029063">
    <property type="entry name" value="SAM-dependent_MTases_sf"/>
</dbReference>
<protein>
    <recommendedName>
        <fullName evidence="1">Methyltransferase domain-containing protein</fullName>
    </recommendedName>
</protein>
<accession>A0A0E3Q8X9</accession>
<evidence type="ECO:0000259" key="1">
    <source>
        <dbReference type="Pfam" id="PF13847"/>
    </source>
</evidence>
<dbReference type="STRING" id="1434123.MSVAZ_3090"/>
<evidence type="ECO:0000313" key="3">
    <source>
        <dbReference type="Proteomes" id="UP000033096"/>
    </source>
</evidence>
<dbReference type="HOGENOM" id="CLU_1044319_0_0_2"/>
<sequence length="264" mass="30765">MSSKLFIPPNKIKFCDEKYHGSFSYTDYNYLKPGLATKIKKRHFEIALKLTSDYFHKVNVIDLGCADGPFLPSLAKHFNTVVGIEYNQKAINFAKIAVDKQCLHNVSLFCNKNQKISDIKKELSTQIFSIIFLMEVMEHVGSNWKTMYQDKLVFLKEASTLIESDGFIVISVPKMIGLSFLIQTVGQMVFNLDNKKHILNMPLKDFLKCVFLNDTDDLEYLWVPFYTHMGFNHKKFEYYIKKDFDIIKSKSDLFQQIYIIKIKS</sequence>
<proteinExistence type="predicted"/>
<organism evidence="2 3">
    <name type="scientific">Methanosarcina vacuolata Z-761</name>
    <dbReference type="NCBI Taxonomy" id="1434123"/>
    <lineage>
        <taxon>Archaea</taxon>
        <taxon>Methanobacteriati</taxon>
        <taxon>Methanobacteriota</taxon>
        <taxon>Stenosarchaea group</taxon>
        <taxon>Methanomicrobia</taxon>
        <taxon>Methanosarcinales</taxon>
        <taxon>Methanosarcinaceae</taxon>
        <taxon>Methanosarcina</taxon>
    </lineage>
</organism>
<dbReference type="InterPro" id="IPR025714">
    <property type="entry name" value="Methyltranfer_dom"/>
</dbReference>
<dbReference type="RefSeq" id="WP_048122711.1">
    <property type="nucleotide sequence ID" value="NZ_CP009520.1"/>
</dbReference>
<dbReference type="SUPFAM" id="SSF53335">
    <property type="entry name" value="S-adenosyl-L-methionine-dependent methyltransferases"/>
    <property type="match status" value="1"/>
</dbReference>
<dbReference type="Gene3D" id="3.40.50.150">
    <property type="entry name" value="Vaccinia Virus protein VP39"/>
    <property type="match status" value="1"/>
</dbReference>
<reference evidence="2 3" key="1">
    <citation type="submission" date="2014-07" db="EMBL/GenBank/DDBJ databases">
        <title>Methanogenic archaea and the global carbon cycle.</title>
        <authorList>
            <person name="Henriksen J.R."/>
            <person name="Luke J."/>
            <person name="Reinhart S."/>
            <person name="Benedict M.N."/>
            <person name="Youngblut N.D."/>
            <person name="Metcalf M.E."/>
            <person name="Whitaker R.J."/>
            <person name="Metcalf W.W."/>
        </authorList>
    </citation>
    <scope>NUCLEOTIDE SEQUENCE [LARGE SCALE GENOMIC DNA]</scope>
    <source>
        <strain evidence="2 3">Z-761</strain>
    </source>
</reference>
<dbReference type="Pfam" id="PF13847">
    <property type="entry name" value="Methyltransf_31"/>
    <property type="match status" value="1"/>
</dbReference>
<dbReference type="KEGG" id="mvc:MSVAZ_3090"/>
<dbReference type="Proteomes" id="UP000033096">
    <property type="component" value="Chromosome"/>
</dbReference>
<dbReference type="CDD" id="cd02440">
    <property type="entry name" value="AdoMet_MTases"/>
    <property type="match status" value="1"/>
</dbReference>
<dbReference type="EMBL" id="CP009520">
    <property type="protein sequence ID" value="AKB45359.1"/>
    <property type="molecule type" value="Genomic_DNA"/>
</dbReference>
<dbReference type="AlphaFoldDB" id="A0A0E3Q8X9"/>
<evidence type="ECO:0000313" key="2">
    <source>
        <dbReference type="EMBL" id="AKB45359.1"/>
    </source>
</evidence>
<dbReference type="PANTHER" id="PTHR43861">
    <property type="entry name" value="TRANS-ACONITATE 2-METHYLTRANSFERASE-RELATED"/>
    <property type="match status" value="1"/>
</dbReference>
<keyword evidence="3" id="KW-1185">Reference proteome</keyword>